<sequence>AFCDLAALVDKFFNNMLHEDLINYKIAGIALKTSAVLHHYKISSIIREEEQIQKKEELANLETVSVSSGLSCI</sequence>
<gene>
    <name evidence="1" type="ORF">S01H4_65980</name>
</gene>
<comment type="caution">
    <text evidence="1">The sequence shown here is derived from an EMBL/GenBank/DDBJ whole genome shotgun (WGS) entry which is preliminary data.</text>
</comment>
<dbReference type="AlphaFoldDB" id="X1GB86"/>
<name>X1GB86_9ZZZZ</name>
<proteinExistence type="predicted"/>
<feature type="non-terminal residue" evidence="1">
    <location>
        <position position="1"/>
    </location>
</feature>
<reference evidence="1" key="1">
    <citation type="journal article" date="2014" name="Front. Microbiol.">
        <title>High frequency of phylogenetically diverse reductive dehalogenase-homologous genes in deep subseafloor sedimentary metagenomes.</title>
        <authorList>
            <person name="Kawai M."/>
            <person name="Futagami T."/>
            <person name="Toyoda A."/>
            <person name="Takaki Y."/>
            <person name="Nishi S."/>
            <person name="Hori S."/>
            <person name="Arai W."/>
            <person name="Tsubouchi T."/>
            <person name="Morono Y."/>
            <person name="Uchiyama I."/>
            <person name="Ito T."/>
            <person name="Fujiyama A."/>
            <person name="Inagaki F."/>
            <person name="Takami H."/>
        </authorList>
    </citation>
    <scope>NUCLEOTIDE SEQUENCE</scope>
    <source>
        <strain evidence="1">Expedition CK06-06</strain>
    </source>
</reference>
<dbReference type="EMBL" id="BART01040614">
    <property type="protein sequence ID" value="GAH30298.1"/>
    <property type="molecule type" value="Genomic_DNA"/>
</dbReference>
<accession>X1GB86</accession>
<protein>
    <submittedName>
        <fullName evidence="1">Uncharacterized protein</fullName>
    </submittedName>
</protein>
<organism evidence="1">
    <name type="scientific">marine sediment metagenome</name>
    <dbReference type="NCBI Taxonomy" id="412755"/>
    <lineage>
        <taxon>unclassified sequences</taxon>
        <taxon>metagenomes</taxon>
        <taxon>ecological metagenomes</taxon>
    </lineage>
</organism>
<evidence type="ECO:0000313" key="1">
    <source>
        <dbReference type="EMBL" id="GAH30298.1"/>
    </source>
</evidence>